<dbReference type="Proteomes" id="UP001208570">
    <property type="component" value="Unassembled WGS sequence"/>
</dbReference>
<protein>
    <submittedName>
        <fullName evidence="1">Uncharacterized protein</fullName>
    </submittedName>
</protein>
<gene>
    <name evidence="1" type="ORF">LSH36_1577g00003</name>
</gene>
<accession>A0AAD9MPZ4</accession>
<sequence>MCIRRSMKGFQNLNTHIKPRQVALLLVASIIAKTKVDGKDSLFHSALDLAKDLVHEYMSSNMNCLALPVIECIATVVNHHERLNRLKHPTDIGFDFYKDQLSYLCDDIRVDNIRH</sequence>
<reference evidence="1" key="1">
    <citation type="journal article" date="2023" name="Mol. Biol. Evol.">
        <title>Third-Generation Sequencing Reveals the Adaptive Role of the Epigenome in Three Deep-Sea Polychaetes.</title>
        <authorList>
            <person name="Perez M."/>
            <person name="Aroh O."/>
            <person name="Sun Y."/>
            <person name="Lan Y."/>
            <person name="Juniper S.K."/>
            <person name="Young C.R."/>
            <person name="Angers B."/>
            <person name="Qian P.Y."/>
        </authorList>
    </citation>
    <scope>NUCLEOTIDE SEQUENCE</scope>
    <source>
        <strain evidence="1">P08H-3</strain>
    </source>
</reference>
<keyword evidence="2" id="KW-1185">Reference proteome</keyword>
<name>A0AAD9MPZ4_9ANNE</name>
<dbReference type="AlphaFoldDB" id="A0AAD9MPZ4"/>
<comment type="caution">
    <text evidence="1">The sequence shown here is derived from an EMBL/GenBank/DDBJ whole genome shotgun (WGS) entry which is preliminary data.</text>
</comment>
<proteinExistence type="predicted"/>
<evidence type="ECO:0000313" key="1">
    <source>
        <dbReference type="EMBL" id="KAK2139883.1"/>
    </source>
</evidence>
<dbReference type="EMBL" id="JAODUP010001576">
    <property type="protein sequence ID" value="KAK2139883.1"/>
    <property type="molecule type" value="Genomic_DNA"/>
</dbReference>
<organism evidence="1 2">
    <name type="scientific">Paralvinella palmiformis</name>
    <dbReference type="NCBI Taxonomy" id="53620"/>
    <lineage>
        <taxon>Eukaryota</taxon>
        <taxon>Metazoa</taxon>
        <taxon>Spiralia</taxon>
        <taxon>Lophotrochozoa</taxon>
        <taxon>Annelida</taxon>
        <taxon>Polychaeta</taxon>
        <taxon>Sedentaria</taxon>
        <taxon>Canalipalpata</taxon>
        <taxon>Terebellida</taxon>
        <taxon>Terebelliformia</taxon>
        <taxon>Alvinellidae</taxon>
        <taxon>Paralvinella</taxon>
    </lineage>
</organism>
<evidence type="ECO:0000313" key="2">
    <source>
        <dbReference type="Proteomes" id="UP001208570"/>
    </source>
</evidence>